<dbReference type="EMBL" id="LKMD01000101">
    <property type="protein sequence ID" value="PIA99380.1"/>
    <property type="molecule type" value="Genomic_DNA"/>
</dbReference>
<feature type="transmembrane region" description="Helical" evidence="1">
    <location>
        <begin position="24"/>
        <end position="44"/>
    </location>
</feature>
<dbReference type="AlphaFoldDB" id="A0A2G5I3N4"/>
<comment type="caution">
    <text evidence="2">The sequence shown here is derived from an EMBL/GenBank/DDBJ whole genome shotgun (WGS) entry which is preliminary data.</text>
</comment>
<evidence type="ECO:0000313" key="3">
    <source>
        <dbReference type="Proteomes" id="UP000230605"/>
    </source>
</evidence>
<keyword evidence="1" id="KW-0812">Transmembrane</keyword>
<keyword evidence="1" id="KW-0472">Membrane</keyword>
<dbReference type="OrthoDB" id="5405107at2759"/>
<organism evidence="2 3">
    <name type="scientific">Cercospora beticola</name>
    <name type="common">Sugarbeet leaf spot fungus</name>
    <dbReference type="NCBI Taxonomy" id="122368"/>
    <lineage>
        <taxon>Eukaryota</taxon>
        <taxon>Fungi</taxon>
        <taxon>Dikarya</taxon>
        <taxon>Ascomycota</taxon>
        <taxon>Pezizomycotina</taxon>
        <taxon>Dothideomycetes</taxon>
        <taxon>Dothideomycetidae</taxon>
        <taxon>Mycosphaerellales</taxon>
        <taxon>Mycosphaerellaceae</taxon>
        <taxon>Cercospora</taxon>
    </lineage>
</organism>
<keyword evidence="1" id="KW-1133">Transmembrane helix</keyword>
<reference evidence="2 3" key="1">
    <citation type="submission" date="2015-10" db="EMBL/GenBank/DDBJ databases">
        <title>The cercosporin biosynthetic gene cluster was horizontally transferred to several fungal lineages and shown to be expanded in Cercospora beticola based on microsynteny with recipient genomes.</title>
        <authorList>
            <person name="De Jonge R."/>
            <person name="Ebert M.K."/>
            <person name="Suttle J.C."/>
            <person name="Jurick Ii W.M."/>
            <person name="Secor G.A."/>
            <person name="Thomma B.P."/>
            <person name="Van De Peer Y."/>
            <person name="Bolton M.D."/>
        </authorList>
    </citation>
    <scope>NUCLEOTIDE SEQUENCE [LARGE SCALE GENOMIC DNA]</scope>
    <source>
        <strain evidence="2 3">09-40</strain>
    </source>
</reference>
<evidence type="ECO:0000256" key="1">
    <source>
        <dbReference type="SAM" id="Phobius"/>
    </source>
</evidence>
<feature type="transmembrane region" description="Helical" evidence="1">
    <location>
        <begin position="73"/>
        <end position="93"/>
    </location>
</feature>
<gene>
    <name evidence="2" type="ORF">CB0940_02603</name>
</gene>
<dbReference type="Proteomes" id="UP000230605">
    <property type="component" value="Chromosome 3"/>
</dbReference>
<name>A0A2G5I3N4_CERBT</name>
<proteinExistence type="predicted"/>
<evidence type="ECO:0000313" key="2">
    <source>
        <dbReference type="EMBL" id="PIA99380.1"/>
    </source>
</evidence>
<accession>A0A2G5I3N4</accession>
<protein>
    <submittedName>
        <fullName evidence="2">Uncharacterized protein</fullName>
    </submittedName>
</protein>
<sequence>MASIDHFDMSSFTGREIILRGPHLLQFVYCLYGGALSYVAITNLQKYEATSKKLAEWSKEAENQLWKTRTTQASGALAILASFIGSFSLAFFADSLPKLMRMTTSPALVVLVLFTRGHIKNYWAPKDGKNITRIPLPKMGDYNEAERKTEGLLKVLEYLEYSWVLTSFINGMIGY</sequence>